<accession>A0A562TK95</accession>
<keyword evidence="2" id="KW-1185">Reference proteome</keyword>
<protein>
    <submittedName>
        <fullName evidence="1">Uncharacterized protein</fullName>
    </submittedName>
</protein>
<gene>
    <name evidence="1" type="ORF">JM93_00906</name>
</gene>
<dbReference type="EMBL" id="VLLF01000001">
    <property type="protein sequence ID" value="TWI93350.1"/>
    <property type="molecule type" value="Genomic_DNA"/>
</dbReference>
<proteinExistence type="predicted"/>
<reference evidence="1 2" key="1">
    <citation type="submission" date="2019-07" db="EMBL/GenBank/DDBJ databases">
        <title>Genomic Encyclopedia of Archaeal and Bacterial Type Strains, Phase II (KMG-II): from individual species to whole genera.</title>
        <authorList>
            <person name="Goeker M."/>
        </authorList>
    </citation>
    <scope>NUCLEOTIDE SEQUENCE [LARGE SCALE GENOMIC DNA]</scope>
    <source>
        <strain evidence="1 2">ATCC BAA-252</strain>
    </source>
</reference>
<sequence>MGEGKSPSRRLRKAGPLLRQPLAASALTAREAFPLHSLWGCGRNASTHFIFISRLGGHGHSIGLLCSCCHRGCLWQGRAMSTVPDGVQCRVMHSVRLLVRACVIVRLRPDTDFQTRGVSVAVGANSVEHPQPQRVEPTESFRDHAVRTGWLSVHADKQIAVHADQVRGEATRSYRSAKSAGLSPHWQGSGCFDWGGVLQSQALTFRYAGSQ</sequence>
<dbReference type="Proteomes" id="UP000320593">
    <property type="component" value="Unassembled WGS sequence"/>
</dbReference>
<name>A0A562TK95_9HYPH</name>
<evidence type="ECO:0000313" key="2">
    <source>
        <dbReference type="Proteomes" id="UP000320593"/>
    </source>
</evidence>
<organism evidence="1 2">
    <name type="scientific">Roseibium hamelinense</name>
    <dbReference type="NCBI Taxonomy" id="150831"/>
    <lineage>
        <taxon>Bacteria</taxon>
        <taxon>Pseudomonadati</taxon>
        <taxon>Pseudomonadota</taxon>
        <taxon>Alphaproteobacteria</taxon>
        <taxon>Hyphomicrobiales</taxon>
        <taxon>Stappiaceae</taxon>
        <taxon>Roseibium</taxon>
    </lineage>
</organism>
<comment type="caution">
    <text evidence="1">The sequence shown here is derived from an EMBL/GenBank/DDBJ whole genome shotgun (WGS) entry which is preliminary data.</text>
</comment>
<evidence type="ECO:0000313" key="1">
    <source>
        <dbReference type="EMBL" id="TWI93350.1"/>
    </source>
</evidence>
<dbReference type="AlphaFoldDB" id="A0A562TK95"/>